<dbReference type="SUPFAM" id="SSF47384">
    <property type="entry name" value="Homodimeric domain of signal transducing histidine kinase"/>
    <property type="match status" value="1"/>
</dbReference>
<dbReference type="OrthoDB" id="9808408at2"/>
<dbReference type="Pfam" id="PF00989">
    <property type="entry name" value="PAS"/>
    <property type="match status" value="2"/>
</dbReference>
<dbReference type="Gene3D" id="1.10.287.130">
    <property type="match status" value="1"/>
</dbReference>
<feature type="domain" description="PAC" evidence="12">
    <location>
        <begin position="223"/>
        <end position="273"/>
    </location>
</feature>
<evidence type="ECO:0000256" key="3">
    <source>
        <dbReference type="ARBA" id="ARBA00022553"/>
    </source>
</evidence>
<dbReference type="InterPro" id="IPR001610">
    <property type="entry name" value="PAC"/>
</dbReference>
<dbReference type="AlphaFoldDB" id="A0A3M9MSH9"/>
<dbReference type="CDD" id="cd00082">
    <property type="entry name" value="HisKA"/>
    <property type="match status" value="1"/>
</dbReference>
<proteinExistence type="predicted"/>
<dbReference type="InterPro" id="IPR000700">
    <property type="entry name" value="PAS-assoc_C"/>
</dbReference>
<comment type="function">
    <text evidence="8">Putative oxygen sensor; modulates the activity of FixJ, a transcriptional activator of nitrogen fixation fixK gene. FixL probably acts as a kinase that phosphorylates FixJ.</text>
</comment>
<evidence type="ECO:0000259" key="11">
    <source>
        <dbReference type="PROSITE" id="PS50112"/>
    </source>
</evidence>
<dbReference type="FunFam" id="3.30.565.10:FF:000006">
    <property type="entry name" value="Sensor histidine kinase WalK"/>
    <property type="match status" value="1"/>
</dbReference>
<dbReference type="GO" id="GO:0000155">
    <property type="term" value="F:phosphorelay sensor kinase activity"/>
    <property type="evidence" value="ECO:0007669"/>
    <property type="project" value="InterPro"/>
</dbReference>
<feature type="domain" description="PAS" evidence="11">
    <location>
        <begin position="146"/>
        <end position="199"/>
    </location>
</feature>
<dbReference type="InterPro" id="IPR004358">
    <property type="entry name" value="Sig_transdc_His_kin-like_C"/>
</dbReference>
<dbReference type="SUPFAM" id="SSF55874">
    <property type="entry name" value="ATPase domain of HSP90 chaperone/DNA topoisomerase II/histidine kinase"/>
    <property type="match status" value="1"/>
</dbReference>
<dbReference type="SMART" id="SM00387">
    <property type="entry name" value="HATPase_c"/>
    <property type="match status" value="1"/>
</dbReference>
<dbReference type="InterPro" id="IPR003594">
    <property type="entry name" value="HATPase_dom"/>
</dbReference>
<organism evidence="13 14">
    <name type="scientific">Rufibacter immobilis</name>
    <dbReference type="NCBI Taxonomy" id="1348778"/>
    <lineage>
        <taxon>Bacteria</taxon>
        <taxon>Pseudomonadati</taxon>
        <taxon>Bacteroidota</taxon>
        <taxon>Cytophagia</taxon>
        <taxon>Cytophagales</taxon>
        <taxon>Hymenobacteraceae</taxon>
        <taxon>Rufibacter</taxon>
    </lineage>
</organism>
<comment type="caution">
    <text evidence="13">The sequence shown here is derived from an EMBL/GenBank/DDBJ whole genome shotgun (WGS) entry which is preliminary data.</text>
</comment>
<dbReference type="Proteomes" id="UP000271010">
    <property type="component" value="Unassembled WGS sequence"/>
</dbReference>
<dbReference type="InterPro" id="IPR003661">
    <property type="entry name" value="HisK_dim/P_dom"/>
</dbReference>
<dbReference type="PRINTS" id="PR00344">
    <property type="entry name" value="BCTRLSENSOR"/>
</dbReference>
<dbReference type="Gene3D" id="3.30.565.10">
    <property type="entry name" value="Histidine kinase-like ATPase, C-terminal domain"/>
    <property type="match status" value="1"/>
</dbReference>
<evidence type="ECO:0000256" key="5">
    <source>
        <dbReference type="ARBA" id="ARBA00022741"/>
    </source>
</evidence>
<evidence type="ECO:0000256" key="9">
    <source>
        <dbReference type="ARBA" id="ARBA00070616"/>
    </source>
</evidence>
<dbReference type="PANTHER" id="PTHR43304">
    <property type="entry name" value="PHYTOCHROME-LIKE PROTEIN CPH1"/>
    <property type="match status" value="1"/>
</dbReference>
<keyword evidence="7" id="KW-0067">ATP-binding</keyword>
<dbReference type="PANTHER" id="PTHR43304:SF1">
    <property type="entry name" value="PAC DOMAIN-CONTAINING PROTEIN"/>
    <property type="match status" value="1"/>
</dbReference>
<dbReference type="PROSITE" id="PS50109">
    <property type="entry name" value="HIS_KIN"/>
    <property type="match status" value="1"/>
</dbReference>
<dbReference type="PROSITE" id="PS50113">
    <property type="entry name" value="PAC"/>
    <property type="match status" value="2"/>
</dbReference>
<evidence type="ECO:0000259" key="10">
    <source>
        <dbReference type="PROSITE" id="PS50109"/>
    </source>
</evidence>
<dbReference type="InterPro" id="IPR000014">
    <property type="entry name" value="PAS"/>
</dbReference>
<accession>A0A3M9MSH9</accession>
<dbReference type="InterPro" id="IPR052162">
    <property type="entry name" value="Sensor_kinase/Photoreceptor"/>
</dbReference>
<evidence type="ECO:0000313" key="13">
    <source>
        <dbReference type="EMBL" id="RNI28461.1"/>
    </source>
</evidence>
<evidence type="ECO:0000256" key="7">
    <source>
        <dbReference type="ARBA" id="ARBA00022840"/>
    </source>
</evidence>
<sequence length="524" mass="59164">MSEELNEFAAARQQSIDDKNRLQAIIETAIDGIITIDARGTIESVNPAAARIFGYLPENIIGQNIRMLMPEPDRSLHDQYIENYHRTGVGQIIGKGREVLGRRKDGSVFPFLLSISEVKLQDKQIFTGIIHDITNLKKAEAALRESENKINSIIQAAVDGIITIDTRGIMEMVNPSAARLFGFQAEELLGRSINVLMPEPDHSRHDGYIHNYETTGRRKIIGIGREVTGLRKDGSTFPFYLSISEVQLADRKVYTGFIHDITQQKLNEERLRRYAAELMRSNLELQDFAYVSSHDLQEPLRKIQAFGDRLMTKEYDNLSDQGKDYVERMLNAASRMQNLINDLLAFSRVTSKATPFVRVDLDAVLTGVLSDLEITIEQTGTQINRSWLPVIEAEPTQMRQLFQNLISNAIKFRKEGEQPVISIWAQVVQRTAHLTATPGDEVVEIYIEDNGIGFQEKYLDRIFNIFQRLEGQKYEGSGIGLAICRKIAIRHGGDITARSQPGVGTTFIITLALKQPQEQNYDAK</sequence>
<comment type="catalytic activity">
    <reaction evidence="1">
        <text>ATP + protein L-histidine = ADP + protein N-phospho-L-histidine.</text>
        <dbReference type="EC" id="2.7.13.3"/>
    </reaction>
</comment>
<dbReference type="SMART" id="SM00388">
    <property type="entry name" value="HisKA"/>
    <property type="match status" value="1"/>
</dbReference>
<keyword evidence="4" id="KW-0808">Transferase</keyword>
<dbReference type="EC" id="2.7.13.3" evidence="2"/>
<dbReference type="FunFam" id="3.30.450.20:FF:000060">
    <property type="entry name" value="Sensor protein FixL"/>
    <property type="match status" value="2"/>
</dbReference>
<dbReference type="Pfam" id="PF02518">
    <property type="entry name" value="HATPase_c"/>
    <property type="match status" value="1"/>
</dbReference>
<dbReference type="CDD" id="cd00130">
    <property type="entry name" value="PAS"/>
    <property type="match status" value="2"/>
</dbReference>
<feature type="domain" description="PAS" evidence="11">
    <location>
        <begin position="18"/>
        <end position="88"/>
    </location>
</feature>
<dbReference type="GO" id="GO:0006355">
    <property type="term" value="P:regulation of DNA-templated transcription"/>
    <property type="evidence" value="ECO:0007669"/>
    <property type="project" value="InterPro"/>
</dbReference>
<dbReference type="SMART" id="SM00086">
    <property type="entry name" value="PAC"/>
    <property type="match status" value="2"/>
</dbReference>
<dbReference type="NCBIfam" id="TIGR00229">
    <property type="entry name" value="sensory_box"/>
    <property type="match status" value="2"/>
</dbReference>
<feature type="domain" description="Histidine kinase" evidence="10">
    <location>
        <begin position="291"/>
        <end position="515"/>
    </location>
</feature>
<evidence type="ECO:0000313" key="14">
    <source>
        <dbReference type="Proteomes" id="UP000271010"/>
    </source>
</evidence>
<evidence type="ECO:0000256" key="2">
    <source>
        <dbReference type="ARBA" id="ARBA00012438"/>
    </source>
</evidence>
<keyword evidence="5" id="KW-0547">Nucleotide-binding</keyword>
<keyword evidence="14" id="KW-1185">Reference proteome</keyword>
<keyword evidence="3" id="KW-0597">Phosphoprotein</keyword>
<protein>
    <recommendedName>
        <fullName evidence="9">Sensor protein FixL</fullName>
        <ecNumber evidence="2">2.7.13.3</ecNumber>
    </recommendedName>
</protein>
<dbReference type="PROSITE" id="PS50112">
    <property type="entry name" value="PAS"/>
    <property type="match status" value="2"/>
</dbReference>
<dbReference type="Gene3D" id="3.30.450.20">
    <property type="entry name" value="PAS domain"/>
    <property type="match status" value="2"/>
</dbReference>
<dbReference type="Pfam" id="PF00512">
    <property type="entry name" value="HisKA"/>
    <property type="match status" value="1"/>
</dbReference>
<dbReference type="InterPro" id="IPR005467">
    <property type="entry name" value="His_kinase_dom"/>
</dbReference>
<dbReference type="SUPFAM" id="SSF55785">
    <property type="entry name" value="PYP-like sensor domain (PAS domain)"/>
    <property type="match status" value="2"/>
</dbReference>
<feature type="domain" description="PAC" evidence="12">
    <location>
        <begin position="95"/>
        <end position="145"/>
    </location>
</feature>
<dbReference type="GO" id="GO:0005524">
    <property type="term" value="F:ATP binding"/>
    <property type="evidence" value="ECO:0007669"/>
    <property type="project" value="UniProtKB-KW"/>
</dbReference>
<dbReference type="EMBL" id="RJJE01000017">
    <property type="protein sequence ID" value="RNI28461.1"/>
    <property type="molecule type" value="Genomic_DNA"/>
</dbReference>
<reference evidence="13 14" key="1">
    <citation type="submission" date="2018-11" db="EMBL/GenBank/DDBJ databases">
        <title>Rufibacter latericius sp. nov., isolated from water in Baiyang Lake.</title>
        <authorList>
            <person name="Yang Y."/>
        </authorList>
    </citation>
    <scope>NUCLEOTIDE SEQUENCE [LARGE SCALE GENOMIC DNA]</scope>
    <source>
        <strain evidence="13 14">MCC P1</strain>
    </source>
</reference>
<dbReference type="RefSeq" id="WP_123134922.1">
    <property type="nucleotide sequence ID" value="NZ_RJJE01000017.1"/>
</dbReference>
<gene>
    <name evidence="13" type="ORF">EFA69_19220</name>
</gene>
<evidence type="ECO:0000256" key="8">
    <source>
        <dbReference type="ARBA" id="ARBA00059827"/>
    </source>
</evidence>
<dbReference type="InterPro" id="IPR013767">
    <property type="entry name" value="PAS_fold"/>
</dbReference>
<evidence type="ECO:0000256" key="4">
    <source>
        <dbReference type="ARBA" id="ARBA00022679"/>
    </source>
</evidence>
<evidence type="ECO:0000259" key="12">
    <source>
        <dbReference type="PROSITE" id="PS50113"/>
    </source>
</evidence>
<dbReference type="InterPro" id="IPR036097">
    <property type="entry name" value="HisK_dim/P_sf"/>
</dbReference>
<evidence type="ECO:0000256" key="6">
    <source>
        <dbReference type="ARBA" id="ARBA00022777"/>
    </source>
</evidence>
<keyword evidence="6 13" id="KW-0418">Kinase</keyword>
<name>A0A3M9MSH9_9BACT</name>
<dbReference type="InterPro" id="IPR035965">
    <property type="entry name" value="PAS-like_dom_sf"/>
</dbReference>
<dbReference type="InterPro" id="IPR036890">
    <property type="entry name" value="HATPase_C_sf"/>
</dbReference>
<dbReference type="SMART" id="SM00091">
    <property type="entry name" value="PAS"/>
    <property type="match status" value="2"/>
</dbReference>
<evidence type="ECO:0000256" key="1">
    <source>
        <dbReference type="ARBA" id="ARBA00000085"/>
    </source>
</evidence>